<dbReference type="InterPro" id="IPR000172">
    <property type="entry name" value="GMC_OxRdtase_N"/>
</dbReference>
<evidence type="ECO:0000256" key="5">
    <source>
        <dbReference type="ARBA" id="ARBA00023002"/>
    </source>
</evidence>
<feature type="binding site" evidence="7">
    <location>
        <position position="231"/>
    </location>
    <ligand>
        <name>FAD</name>
        <dbReference type="ChEBI" id="CHEBI:57692"/>
    </ligand>
</feature>
<feature type="binding site" evidence="7">
    <location>
        <begin position="520"/>
        <end position="521"/>
    </location>
    <ligand>
        <name>FAD</name>
        <dbReference type="ChEBI" id="CHEBI:57692"/>
    </ligand>
</feature>
<evidence type="ECO:0000256" key="4">
    <source>
        <dbReference type="ARBA" id="ARBA00022827"/>
    </source>
</evidence>
<evidence type="ECO:0000259" key="9">
    <source>
        <dbReference type="PROSITE" id="PS00623"/>
    </source>
</evidence>
<dbReference type="Proteomes" id="UP001281003">
    <property type="component" value="Unassembled WGS sequence"/>
</dbReference>
<dbReference type="PANTHER" id="PTHR11552:SF201">
    <property type="entry name" value="GLUCOSE-METHANOL-CHOLINE OXIDOREDUCTASE N-TERMINAL DOMAIN-CONTAINING PROTEIN"/>
    <property type="match status" value="1"/>
</dbReference>
<evidence type="ECO:0000256" key="1">
    <source>
        <dbReference type="ARBA" id="ARBA00001974"/>
    </source>
</evidence>
<evidence type="ECO:0000313" key="12">
    <source>
        <dbReference type="Proteomes" id="UP001281003"/>
    </source>
</evidence>
<evidence type="ECO:0000256" key="8">
    <source>
        <dbReference type="RuleBase" id="RU003968"/>
    </source>
</evidence>
<feature type="active site" description="Proton acceptor" evidence="6">
    <location>
        <position position="566"/>
    </location>
</feature>
<evidence type="ECO:0000256" key="7">
    <source>
        <dbReference type="PIRSR" id="PIRSR000137-2"/>
    </source>
</evidence>
<feature type="active site" description="Proton donor" evidence="6">
    <location>
        <position position="521"/>
    </location>
</feature>
<feature type="domain" description="Glucose-methanol-choline oxidoreductase N-terminal" evidence="10">
    <location>
        <begin position="272"/>
        <end position="286"/>
    </location>
</feature>
<dbReference type="PANTHER" id="PTHR11552">
    <property type="entry name" value="GLUCOSE-METHANOL-CHOLINE GMC OXIDOREDUCTASE"/>
    <property type="match status" value="1"/>
</dbReference>
<dbReference type="PIRSF" id="PIRSF000137">
    <property type="entry name" value="Alcohol_oxidase"/>
    <property type="match status" value="1"/>
</dbReference>
<keyword evidence="12" id="KW-1185">Reference proteome</keyword>
<dbReference type="PROSITE" id="PS00624">
    <property type="entry name" value="GMC_OXRED_2"/>
    <property type="match status" value="1"/>
</dbReference>
<keyword evidence="5" id="KW-0560">Oxidoreductase</keyword>
<feature type="binding site" evidence="7">
    <location>
        <position position="102"/>
    </location>
    <ligand>
        <name>FAD</name>
        <dbReference type="ChEBI" id="CHEBI:57692"/>
    </ligand>
</feature>
<comment type="cofactor">
    <cofactor evidence="1 7">
        <name>FAD</name>
        <dbReference type="ChEBI" id="CHEBI:57692"/>
    </cofactor>
</comment>
<gene>
    <name evidence="11" type="ORF">B0T20DRAFT_502305</name>
</gene>
<comment type="caution">
    <text evidence="11">The sequence shown here is derived from an EMBL/GenBank/DDBJ whole genome shotgun (WGS) entry which is preliminary data.</text>
</comment>
<organism evidence="11 12">
    <name type="scientific">Sordaria brevicollis</name>
    <dbReference type="NCBI Taxonomy" id="83679"/>
    <lineage>
        <taxon>Eukaryota</taxon>
        <taxon>Fungi</taxon>
        <taxon>Dikarya</taxon>
        <taxon>Ascomycota</taxon>
        <taxon>Pezizomycotina</taxon>
        <taxon>Sordariomycetes</taxon>
        <taxon>Sordariomycetidae</taxon>
        <taxon>Sordariales</taxon>
        <taxon>Sordariaceae</taxon>
        <taxon>Sordaria</taxon>
    </lineage>
</organism>
<keyword evidence="3 8" id="KW-0285">Flavoprotein</keyword>
<evidence type="ECO:0000256" key="3">
    <source>
        <dbReference type="ARBA" id="ARBA00022630"/>
    </source>
</evidence>
<dbReference type="Gene3D" id="3.30.560.10">
    <property type="entry name" value="Glucose Oxidase, domain 3"/>
    <property type="match status" value="1"/>
</dbReference>
<evidence type="ECO:0000256" key="2">
    <source>
        <dbReference type="ARBA" id="ARBA00010790"/>
    </source>
</evidence>
<dbReference type="GO" id="GO:0050660">
    <property type="term" value="F:flavin adenine dinucleotide binding"/>
    <property type="evidence" value="ECO:0007669"/>
    <property type="project" value="InterPro"/>
</dbReference>
<dbReference type="InterPro" id="IPR036188">
    <property type="entry name" value="FAD/NAD-bd_sf"/>
</dbReference>
<dbReference type="Pfam" id="PF05199">
    <property type="entry name" value="GMC_oxred_C"/>
    <property type="match status" value="1"/>
</dbReference>
<dbReference type="SUPFAM" id="SSF51905">
    <property type="entry name" value="FAD/NAD(P)-binding domain"/>
    <property type="match status" value="1"/>
</dbReference>
<dbReference type="Pfam" id="PF00732">
    <property type="entry name" value="GMC_oxred_N"/>
    <property type="match status" value="1"/>
</dbReference>
<dbReference type="PROSITE" id="PS00623">
    <property type="entry name" value="GMC_OXRED_1"/>
    <property type="match status" value="1"/>
</dbReference>
<reference evidence="11" key="1">
    <citation type="journal article" date="2023" name="Mol. Phylogenet. Evol.">
        <title>Genome-scale phylogeny and comparative genomics of the fungal order Sordariales.</title>
        <authorList>
            <person name="Hensen N."/>
            <person name="Bonometti L."/>
            <person name="Westerberg I."/>
            <person name="Brannstrom I.O."/>
            <person name="Guillou S."/>
            <person name="Cros-Aarteil S."/>
            <person name="Calhoun S."/>
            <person name="Haridas S."/>
            <person name="Kuo A."/>
            <person name="Mondo S."/>
            <person name="Pangilinan J."/>
            <person name="Riley R."/>
            <person name="LaButti K."/>
            <person name="Andreopoulos B."/>
            <person name="Lipzen A."/>
            <person name="Chen C."/>
            <person name="Yan M."/>
            <person name="Daum C."/>
            <person name="Ng V."/>
            <person name="Clum A."/>
            <person name="Steindorff A."/>
            <person name="Ohm R.A."/>
            <person name="Martin F."/>
            <person name="Silar P."/>
            <person name="Natvig D.O."/>
            <person name="Lalanne C."/>
            <person name="Gautier V."/>
            <person name="Ament-Velasquez S.L."/>
            <person name="Kruys A."/>
            <person name="Hutchinson M.I."/>
            <person name="Powell A.J."/>
            <person name="Barry K."/>
            <person name="Miller A.N."/>
            <person name="Grigoriev I.V."/>
            <person name="Debuchy R."/>
            <person name="Gladieux P."/>
            <person name="Hiltunen Thoren M."/>
            <person name="Johannesson H."/>
        </authorList>
    </citation>
    <scope>NUCLEOTIDE SEQUENCE</scope>
    <source>
        <strain evidence="11">FGSC 1904</strain>
    </source>
</reference>
<comment type="similarity">
    <text evidence="2 8">Belongs to the GMC oxidoreductase family.</text>
</comment>
<sequence>MDTQRAIPPLLSRNAEDFCRQSYDYIIVGGGTAGLTVASRLAEDPSISVGVLEAGDAALGIDEVDVPGFFGRGLGTPYDWKFVTEPQPGLNGRKLAYPRGKVLGGSSALNFMTFNRASRHDYDAWEELGNAGWGWDSLLPYFKKSETFQPPPEATSNEHFTLHDTSYLGTSGPIAVSYNREYNLSNSLWHATLNNLGFETNKSQNAGRNIGPWTCIGSPSRNLHILTKAYVEEVVLVKDDESSTWVASGVRFKYHGEEYTVEARREVILSAGSVQSPQLLEKSGIGKPSVLEAAGIPLKVENPNVGENLQDHTMLVMTYEVDPSIPNHDEMRHDPEVAAAARELYQTSLSGPMTRTITSYCYLPFSDVIPGPALEDIAARTKNLNTIPPEQASIINRRLEPNSKEEVGQIDGKKYASLIIVLQYPLARGSIHTPPRSSPASTDTSTEEADHPIIDLQYFSGPAGLLDLETTTHCVRYAEKITRTEPLSKILLKQVSPVPDETSSNVELQKWVRDNTVTCWHPIGTCAMGGKKGIEGGVVDERFRVYGVKGLRVVDASVFPLQISAHLQATVYAVAERAAGMIKGDNA</sequence>
<evidence type="ECO:0000256" key="6">
    <source>
        <dbReference type="PIRSR" id="PIRSR000137-1"/>
    </source>
</evidence>
<feature type="domain" description="Glucose-methanol-choline oxidoreductase N-terminal" evidence="9">
    <location>
        <begin position="100"/>
        <end position="123"/>
    </location>
</feature>
<keyword evidence="4 7" id="KW-0274">FAD</keyword>
<dbReference type="GO" id="GO:0016614">
    <property type="term" value="F:oxidoreductase activity, acting on CH-OH group of donors"/>
    <property type="evidence" value="ECO:0007669"/>
    <property type="project" value="InterPro"/>
</dbReference>
<dbReference type="EMBL" id="JAUTDP010000009">
    <property type="protein sequence ID" value="KAK3396714.1"/>
    <property type="molecule type" value="Genomic_DNA"/>
</dbReference>
<dbReference type="InterPro" id="IPR007867">
    <property type="entry name" value="GMC_OxRtase_C"/>
</dbReference>
<accession>A0AAE0UAS0</accession>
<evidence type="ECO:0000259" key="10">
    <source>
        <dbReference type="PROSITE" id="PS00624"/>
    </source>
</evidence>
<name>A0AAE0UAS0_SORBR</name>
<dbReference type="AlphaFoldDB" id="A0AAE0UAS0"/>
<dbReference type="InterPro" id="IPR012132">
    <property type="entry name" value="GMC_OxRdtase"/>
</dbReference>
<reference evidence="11" key="2">
    <citation type="submission" date="2023-07" db="EMBL/GenBank/DDBJ databases">
        <authorList>
            <consortium name="Lawrence Berkeley National Laboratory"/>
            <person name="Haridas S."/>
            <person name="Hensen N."/>
            <person name="Bonometti L."/>
            <person name="Westerberg I."/>
            <person name="Brannstrom I.O."/>
            <person name="Guillou S."/>
            <person name="Cros-Aarteil S."/>
            <person name="Calhoun S."/>
            <person name="Kuo A."/>
            <person name="Mondo S."/>
            <person name="Pangilinan J."/>
            <person name="Riley R."/>
            <person name="LaButti K."/>
            <person name="Andreopoulos B."/>
            <person name="Lipzen A."/>
            <person name="Chen C."/>
            <person name="Yanf M."/>
            <person name="Daum C."/>
            <person name="Ng V."/>
            <person name="Clum A."/>
            <person name="Steindorff A."/>
            <person name="Ohm R."/>
            <person name="Martin F."/>
            <person name="Silar P."/>
            <person name="Natvig D."/>
            <person name="Lalanne C."/>
            <person name="Gautier V."/>
            <person name="Ament-velasquez S.L."/>
            <person name="Kruys A."/>
            <person name="Hutchinson M.I."/>
            <person name="Powell A.J."/>
            <person name="Barry K."/>
            <person name="Miller A.N."/>
            <person name="Grigoriev I.V."/>
            <person name="Debuchy R."/>
            <person name="Gladieux P."/>
            <person name="Thoren M.H."/>
            <person name="Johannesson H."/>
        </authorList>
    </citation>
    <scope>NUCLEOTIDE SEQUENCE</scope>
    <source>
        <strain evidence="11">FGSC 1904</strain>
    </source>
</reference>
<protein>
    <submittedName>
        <fullName evidence="11">Choline dehydrogenase</fullName>
    </submittedName>
</protein>
<dbReference type="Gene3D" id="3.50.50.60">
    <property type="entry name" value="FAD/NAD(P)-binding domain"/>
    <property type="match status" value="1"/>
</dbReference>
<evidence type="ECO:0000313" key="11">
    <source>
        <dbReference type="EMBL" id="KAK3396714.1"/>
    </source>
</evidence>
<dbReference type="SUPFAM" id="SSF54373">
    <property type="entry name" value="FAD-linked reductases, C-terminal domain"/>
    <property type="match status" value="1"/>
</dbReference>
<proteinExistence type="inferred from homology"/>